<dbReference type="PANTHER" id="PTHR32063:SF28">
    <property type="entry name" value="BLR2861 PROTEIN"/>
    <property type="match status" value="1"/>
</dbReference>
<evidence type="ECO:0000256" key="5">
    <source>
        <dbReference type="ARBA" id="ARBA00022692"/>
    </source>
</evidence>
<keyword evidence="2" id="KW-0813">Transport</keyword>
<organism evidence="9 10">
    <name type="scientific">Rickettsia australis (strain Cutlack)</name>
    <dbReference type="NCBI Taxonomy" id="1105110"/>
    <lineage>
        <taxon>Bacteria</taxon>
        <taxon>Pseudomonadati</taxon>
        <taxon>Pseudomonadota</taxon>
        <taxon>Alphaproteobacteria</taxon>
        <taxon>Rickettsiales</taxon>
        <taxon>Rickettsiaceae</taxon>
        <taxon>Rickettsieae</taxon>
        <taxon>Rickettsia</taxon>
        <taxon>spotted fever group</taxon>
    </lineage>
</organism>
<feature type="transmembrane region" description="Helical" evidence="8">
    <location>
        <begin position="330"/>
        <end position="352"/>
    </location>
</feature>
<dbReference type="EMBL" id="CP003338">
    <property type="protein sequence ID" value="AFC71627.1"/>
    <property type="molecule type" value="Genomic_DNA"/>
</dbReference>
<dbReference type="Proteomes" id="UP000007589">
    <property type="component" value="Chromosome"/>
</dbReference>
<keyword evidence="4" id="KW-0997">Cell inner membrane</keyword>
<feature type="transmembrane region" description="Helical" evidence="8">
    <location>
        <begin position="12"/>
        <end position="30"/>
    </location>
</feature>
<dbReference type="HOGENOM" id="CLU_002755_1_2_5"/>
<evidence type="ECO:0000313" key="9">
    <source>
        <dbReference type="EMBL" id="AFC71627.1"/>
    </source>
</evidence>
<dbReference type="InterPro" id="IPR001036">
    <property type="entry name" value="Acrflvin-R"/>
</dbReference>
<feature type="transmembrane region" description="Helical" evidence="8">
    <location>
        <begin position="850"/>
        <end position="869"/>
    </location>
</feature>
<dbReference type="GO" id="GO:0005886">
    <property type="term" value="C:plasma membrane"/>
    <property type="evidence" value="ECO:0007669"/>
    <property type="project" value="UniProtKB-SubCell"/>
</dbReference>
<feature type="transmembrane region" description="Helical" evidence="8">
    <location>
        <begin position="462"/>
        <end position="481"/>
    </location>
</feature>
<dbReference type="KEGG" id="rau:MC5_06975"/>
<keyword evidence="7 8" id="KW-0472">Membrane</keyword>
<feature type="transmembrane region" description="Helical" evidence="8">
    <location>
        <begin position="385"/>
        <end position="410"/>
    </location>
</feature>
<feature type="transmembrane region" description="Helical" evidence="8">
    <location>
        <begin position="359"/>
        <end position="379"/>
    </location>
</feature>
<feature type="transmembrane region" description="Helical" evidence="8">
    <location>
        <begin position="528"/>
        <end position="545"/>
    </location>
</feature>
<feature type="transmembrane region" description="Helical" evidence="8">
    <location>
        <begin position="948"/>
        <end position="967"/>
    </location>
</feature>
<feature type="transmembrane region" description="Helical" evidence="8">
    <location>
        <begin position="430"/>
        <end position="450"/>
    </location>
</feature>
<dbReference type="PRINTS" id="PR00702">
    <property type="entry name" value="ACRIFLAVINRP"/>
</dbReference>
<dbReference type="eggNOG" id="COG0841">
    <property type="taxonomic scope" value="Bacteria"/>
</dbReference>
<dbReference type="Gene3D" id="3.30.70.1430">
    <property type="entry name" value="Multidrug efflux transporter AcrB pore domain"/>
    <property type="match status" value="2"/>
</dbReference>
<evidence type="ECO:0000256" key="7">
    <source>
        <dbReference type="ARBA" id="ARBA00023136"/>
    </source>
</evidence>
<protein>
    <submittedName>
        <fullName evidence="9">Hydrophobe/amphiphile efflux-1 HAE1 family protein</fullName>
    </submittedName>
</protein>
<dbReference type="Gene3D" id="3.30.2090.10">
    <property type="entry name" value="Multidrug efflux transporter AcrB TolC docking domain, DN and DC subdomains"/>
    <property type="match status" value="2"/>
</dbReference>
<keyword evidence="10" id="KW-1185">Reference proteome</keyword>
<dbReference type="Pfam" id="PF00873">
    <property type="entry name" value="ACR_tran"/>
    <property type="match status" value="1"/>
</dbReference>
<sequence>MLLSEICIKRPVFATVLSLVIVALGAIFFTKLQIRGTPDISVPIINVEAHYAGADALYMEKEITTRIEKALKTVKNLDYITSQSSTGESSITLSFLLSTDIEVALNDVRSKISDITYMFPQDMKAPSVAKLDADSFPSLFISVESDQYSDLELTKIVEDNLQTPLDKLESVGQSQIYGGREYIMRIEPDSKKLYQHKISLLEIESAIKEQNKDYPTGTIKTKSNNFIITLEGSLSTPEEFGNIILKVQNGGIIKLRDIAKISLTSLDEDIMFRYNGKSSIALGLIKESKANVIDLSNEVTKELERIKESMPKGISMGIAYDGATPVKASIYAVFQTIFEALILVVLVTYLFLASAKITLIPFVTIPVSLIGTCSVMYVFGFSINIFTLLAMILAIGLVVDDAIVMLENIFRYNEMGHKPMEAALLASKEIGFAIIAMTITLAAVFLPVGFIEGFIGKLFIEFAWTLAFCVLFSGFVALTLTPMMSSRMVTKHNTDLPKCLVKFNDILQFIQNKYIYYLKLTLDNKKKFVIIIASSFIVLIISLKFTQKIFVPQEDDGFLQVSLKGPEGSSLESSTKVVKEAEKILTNYQDILGYLMVIGAGGSDNVFGFIPLKDWGERSYSQETIKNMLNQQFSAIPGMSIFAMDPRSMVSRNASSPIEFTIQTNLEYDDLDKISQQFIDIMKTNPIFLNINRNLQSAMPTISIEVNRDKAYLYGMDLANIGKTVQYLLAGQQIGNFRMGNDLYDVILQFNQKDRKDISDFSKILIRAKNNNMLPLESIANITEKISVKSYSHYNNSKSVTISADLAPDRKINDAINEINKIAAKLLDPSNTIIEYIGEIKQMREADSNMLITFVFALVFIYLVLAAQFESFTDPLLILLAVPFSITGGVLALWLAGNSLNMYSNIGLITLIGLITKNSIMIVEFANQLREKGVKVQEAIIESSKLRLRPILMTTLAAVVGALPLVFADGAGAAARNSIGFVIVGGLSIGTIFTIFVIPVIYQTFKKD</sequence>
<evidence type="ECO:0000256" key="4">
    <source>
        <dbReference type="ARBA" id="ARBA00022519"/>
    </source>
</evidence>
<evidence type="ECO:0000256" key="2">
    <source>
        <dbReference type="ARBA" id="ARBA00022448"/>
    </source>
</evidence>
<keyword evidence="6 8" id="KW-1133">Transmembrane helix</keyword>
<dbReference type="GO" id="GO:0042910">
    <property type="term" value="F:xenobiotic transmembrane transporter activity"/>
    <property type="evidence" value="ECO:0007669"/>
    <property type="project" value="TreeGrafter"/>
</dbReference>
<dbReference type="STRING" id="1105110.MC5_06975"/>
<evidence type="ECO:0000256" key="1">
    <source>
        <dbReference type="ARBA" id="ARBA00004429"/>
    </source>
</evidence>
<evidence type="ECO:0000313" key="10">
    <source>
        <dbReference type="Proteomes" id="UP000007589"/>
    </source>
</evidence>
<dbReference type="SUPFAM" id="SSF82866">
    <property type="entry name" value="Multidrug efflux transporter AcrB transmembrane domain"/>
    <property type="match status" value="2"/>
</dbReference>
<dbReference type="FunFam" id="1.20.1640.10:FF:000001">
    <property type="entry name" value="Efflux pump membrane transporter"/>
    <property type="match status" value="1"/>
</dbReference>
<keyword evidence="3" id="KW-1003">Cell membrane</keyword>
<dbReference type="InterPro" id="IPR027463">
    <property type="entry name" value="AcrB_DN_DC_subdom"/>
</dbReference>
<name>H8K8N4_RICAC</name>
<evidence type="ECO:0000256" key="6">
    <source>
        <dbReference type="ARBA" id="ARBA00022989"/>
    </source>
</evidence>
<feature type="transmembrane region" description="Helical" evidence="8">
    <location>
        <begin position="876"/>
        <end position="896"/>
    </location>
</feature>
<reference evidence="10" key="1">
    <citation type="submission" date="2012-02" db="EMBL/GenBank/DDBJ databases">
        <title>Complete genome sequence of Rickettsia australis strain Cutlack.</title>
        <authorList>
            <person name="Johnson S.L."/>
            <person name="Munk A.C."/>
            <person name="Han S."/>
            <person name="Bruce D.C."/>
            <person name="Dasch G.A."/>
        </authorList>
    </citation>
    <scope>NUCLEOTIDE SEQUENCE [LARGE SCALE GENOMIC DNA]</scope>
    <source>
        <strain evidence="10">Cutlack</strain>
    </source>
</reference>
<dbReference type="AlphaFoldDB" id="H8K8N4"/>
<gene>
    <name evidence="9" type="ordered locus">MC5_06975</name>
</gene>
<proteinExistence type="predicted"/>
<evidence type="ECO:0000256" key="8">
    <source>
        <dbReference type="SAM" id="Phobius"/>
    </source>
</evidence>
<accession>H8K8N4</accession>
<dbReference type="OrthoDB" id="9807350at2"/>
<dbReference type="SUPFAM" id="SSF82714">
    <property type="entry name" value="Multidrug efflux transporter AcrB TolC docking domain, DN and DC subdomains"/>
    <property type="match status" value="2"/>
</dbReference>
<feature type="transmembrane region" description="Helical" evidence="8">
    <location>
        <begin position="979"/>
        <end position="1002"/>
    </location>
</feature>
<keyword evidence="5 8" id="KW-0812">Transmembrane</keyword>
<comment type="subcellular location">
    <subcellularLocation>
        <location evidence="1">Cell inner membrane</location>
        <topology evidence="1">Multi-pass membrane protein</topology>
    </subcellularLocation>
</comment>
<dbReference type="PANTHER" id="PTHR32063">
    <property type="match status" value="1"/>
</dbReference>
<dbReference type="Gene3D" id="3.30.70.1440">
    <property type="entry name" value="Multidrug efflux transporter AcrB pore domain"/>
    <property type="match status" value="1"/>
</dbReference>
<dbReference type="SUPFAM" id="SSF82693">
    <property type="entry name" value="Multidrug efflux transporter AcrB pore domain, PN1, PN2, PC1 and PC2 subdomains"/>
    <property type="match status" value="4"/>
</dbReference>
<dbReference type="Gene3D" id="1.20.1640.10">
    <property type="entry name" value="Multidrug efflux transporter AcrB transmembrane domain"/>
    <property type="match status" value="2"/>
</dbReference>
<feature type="transmembrane region" description="Helical" evidence="8">
    <location>
        <begin position="902"/>
        <end position="927"/>
    </location>
</feature>
<evidence type="ECO:0000256" key="3">
    <source>
        <dbReference type="ARBA" id="ARBA00022475"/>
    </source>
</evidence>
<dbReference type="Gene3D" id="3.30.70.1320">
    <property type="entry name" value="Multidrug efflux transporter AcrB pore domain like"/>
    <property type="match status" value="1"/>
</dbReference>
<dbReference type="RefSeq" id="WP_014413146.1">
    <property type="nucleotide sequence ID" value="NC_017058.1"/>
</dbReference>